<feature type="compositionally biased region" description="Low complexity" evidence="3">
    <location>
        <begin position="109"/>
        <end position="122"/>
    </location>
</feature>
<feature type="compositionally biased region" description="Low complexity" evidence="3">
    <location>
        <begin position="220"/>
        <end position="232"/>
    </location>
</feature>
<dbReference type="Pfam" id="PF02182">
    <property type="entry name" value="SAD_SRA"/>
    <property type="match status" value="1"/>
</dbReference>
<dbReference type="InterPro" id="IPR036987">
    <property type="entry name" value="SRA-YDG_sf"/>
</dbReference>
<dbReference type="InterPro" id="IPR003105">
    <property type="entry name" value="SRA_YDG"/>
</dbReference>
<comment type="subcellular location">
    <subcellularLocation>
        <location evidence="2">Nucleus</location>
    </subcellularLocation>
</comment>
<comment type="caution">
    <text evidence="5">The sequence shown here is derived from an EMBL/GenBank/DDBJ whole genome shotgun (WGS) entry which is preliminary data.</text>
</comment>
<evidence type="ECO:0000256" key="3">
    <source>
        <dbReference type="SAM" id="MobiDB-lite"/>
    </source>
</evidence>
<evidence type="ECO:0000313" key="7">
    <source>
        <dbReference type="Proteomes" id="UP000281245"/>
    </source>
</evidence>
<dbReference type="Gene3D" id="2.30.280.10">
    <property type="entry name" value="SRA-YDG"/>
    <property type="match status" value="1"/>
</dbReference>
<dbReference type="PANTHER" id="PTHR14140">
    <property type="entry name" value="E3 UBIQUITIN-PROTEIN LIGASE UHRF-RELATED"/>
    <property type="match status" value="1"/>
</dbReference>
<dbReference type="EMBL" id="QWIK01000097">
    <property type="protein sequence ID" value="RMY13442.1"/>
    <property type="molecule type" value="Genomic_DNA"/>
</dbReference>
<proteinExistence type="predicted"/>
<protein>
    <recommendedName>
        <fullName evidence="4">YDG domain-containing protein</fullName>
    </recommendedName>
</protein>
<dbReference type="GO" id="GO:0005634">
    <property type="term" value="C:nucleus"/>
    <property type="evidence" value="ECO:0007669"/>
    <property type="project" value="UniProtKB-SubCell"/>
</dbReference>
<dbReference type="GO" id="GO:0016567">
    <property type="term" value="P:protein ubiquitination"/>
    <property type="evidence" value="ECO:0007669"/>
    <property type="project" value="TreeGrafter"/>
</dbReference>
<evidence type="ECO:0000259" key="4">
    <source>
        <dbReference type="PROSITE" id="PS51015"/>
    </source>
</evidence>
<dbReference type="PANTHER" id="PTHR14140:SF27">
    <property type="entry name" value="OS04G0289800 PROTEIN"/>
    <property type="match status" value="1"/>
</dbReference>
<dbReference type="EMBL" id="QWIJ01000085">
    <property type="protein sequence ID" value="RMX88088.1"/>
    <property type="molecule type" value="Genomic_DNA"/>
</dbReference>
<dbReference type="Proteomes" id="UP000281245">
    <property type="component" value="Unassembled WGS sequence"/>
</dbReference>
<keyword evidence="1 2" id="KW-0539">Nucleus</keyword>
<feature type="compositionally biased region" description="Polar residues" evidence="3">
    <location>
        <begin position="161"/>
        <end position="180"/>
    </location>
</feature>
<dbReference type="SMART" id="SM00466">
    <property type="entry name" value="SRA"/>
    <property type="match status" value="1"/>
</dbReference>
<dbReference type="InterPro" id="IPR015947">
    <property type="entry name" value="PUA-like_sf"/>
</dbReference>
<sequence>MGNEGSKMMTPEEEAAYQAARQRDAEAEIQAFSEEYRPDIKADYARRAQEKREHLERESADGPAAADEQAPSTVAKKPQLVRSSKSDAVPKPGPKKSTATSEDDRPFGSTSKASSHASSPSAVHGADSTEDTAEETNALAGWGARKSRLSEIAPRADNESSRLNITTNTGPDTNQASTADNGERSQAAPTAHKRHSVFGDERRASGSKPRKTSAASMPQSTSGTTTVGRVSSLGRIPKKSIESNIIDSDSSSSRRNSSNRPDESEGSTALSTEPPDWYQILKPSGGRLRGTTYESDVIAGVKDAIHKAKMHSGSGNGAGLRTQFETLSYYLHKAPFMQVTAQLLRDNRVLHKQDGLQQIFDPEYMAGVPYPDWLQADARELYNKWRNKNFETNMFWGLEAGRAATRHAEGRATTIDWNAVNRVSCDHHGNESIVNGQWWPLQLCLLRDGAHGQSQQGIHGKKGHGAFSCVIAGGLAPDNQPYPNIDEGGAVYYCGTDSNDGSVTEGTSRLIESKESGKPIRLIRSHNLKNEYAPEKGFRYDGLYTIVDFEMLDPPNSKRQRHRFKMVRIPGQPPMRGTGDGKRPTMEELEQLELHRNFSGFAA</sequence>
<evidence type="ECO:0000313" key="8">
    <source>
        <dbReference type="Proteomes" id="UP000282582"/>
    </source>
</evidence>
<dbReference type="InterPro" id="IPR045134">
    <property type="entry name" value="UHRF1/2-like"/>
</dbReference>
<feature type="compositionally biased region" description="Basic and acidic residues" evidence="3">
    <location>
        <begin position="34"/>
        <end position="60"/>
    </location>
</feature>
<feature type="compositionally biased region" description="Low complexity" evidence="3">
    <location>
        <begin position="242"/>
        <end position="259"/>
    </location>
</feature>
<dbReference type="GO" id="GO:0061630">
    <property type="term" value="F:ubiquitin protein ligase activity"/>
    <property type="evidence" value="ECO:0007669"/>
    <property type="project" value="TreeGrafter"/>
</dbReference>
<evidence type="ECO:0000313" key="5">
    <source>
        <dbReference type="EMBL" id="RMX88088.1"/>
    </source>
</evidence>
<feature type="domain" description="YDG" evidence="4">
    <location>
        <begin position="428"/>
        <end position="568"/>
    </location>
</feature>
<reference evidence="7 8" key="1">
    <citation type="journal article" date="2018" name="BMC Genomics">
        <title>Genomic evidence for intraspecific hybridization in a clonal and extremely halotolerant yeast.</title>
        <authorList>
            <person name="Gostincar C."/>
            <person name="Stajich J.E."/>
            <person name="Zupancic J."/>
            <person name="Zalar P."/>
            <person name="Gunde-Cimerman N."/>
        </authorList>
    </citation>
    <scope>NUCLEOTIDE SEQUENCE [LARGE SCALE GENOMIC DNA]</scope>
    <source>
        <strain evidence="6 8">EXF-6654</strain>
        <strain evidence="5 7">EXF-6656</strain>
    </source>
</reference>
<feature type="region of interest" description="Disordered" evidence="3">
    <location>
        <begin position="1"/>
        <end position="285"/>
    </location>
</feature>
<evidence type="ECO:0000256" key="1">
    <source>
        <dbReference type="ARBA" id="ARBA00023242"/>
    </source>
</evidence>
<dbReference type="PROSITE" id="PS51015">
    <property type="entry name" value="YDG"/>
    <property type="match status" value="1"/>
</dbReference>
<organism evidence="5 7">
    <name type="scientific">Hortaea werneckii</name>
    <name type="common">Black yeast</name>
    <name type="synonym">Cladosporium werneckii</name>
    <dbReference type="NCBI Taxonomy" id="91943"/>
    <lineage>
        <taxon>Eukaryota</taxon>
        <taxon>Fungi</taxon>
        <taxon>Dikarya</taxon>
        <taxon>Ascomycota</taxon>
        <taxon>Pezizomycotina</taxon>
        <taxon>Dothideomycetes</taxon>
        <taxon>Dothideomycetidae</taxon>
        <taxon>Mycosphaerellales</taxon>
        <taxon>Teratosphaeriaceae</taxon>
        <taxon>Hortaea</taxon>
    </lineage>
</organism>
<dbReference type="SUPFAM" id="SSF88697">
    <property type="entry name" value="PUA domain-like"/>
    <property type="match status" value="1"/>
</dbReference>
<gene>
    <name evidence="6" type="ORF">D0868_02004</name>
    <name evidence="5" type="ORF">D0869_01875</name>
</gene>
<name>A0A3M6XC58_HORWE</name>
<dbReference type="AlphaFoldDB" id="A0A3M6XC58"/>
<evidence type="ECO:0000313" key="6">
    <source>
        <dbReference type="EMBL" id="RMY13442.1"/>
    </source>
</evidence>
<dbReference type="Proteomes" id="UP000282582">
    <property type="component" value="Unassembled WGS sequence"/>
</dbReference>
<dbReference type="OrthoDB" id="2270193at2759"/>
<accession>A0A3M6XC58</accession>
<dbReference type="GO" id="GO:0044027">
    <property type="term" value="P:negative regulation of gene expression via chromosomal CpG island methylation"/>
    <property type="evidence" value="ECO:0007669"/>
    <property type="project" value="TreeGrafter"/>
</dbReference>
<evidence type="ECO:0000256" key="2">
    <source>
        <dbReference type="PROSITE-ProRule" id="PRU00358"/>
    </source>
</evidence>